<proteinExistence type="predicted"/>
<sequence>MTQAIDTSQSSGTRTPPSRPTSDVLRRLLNDPRNRERITHVENVPAREGRHAEWPSWAPRLLLDRLRHAGIERPYEHQVRAAELAHDGTSVIVATGTASGKSLAYLLPALDAVFDGGAVLYLSPTKALAADQLRALRGLKLAQLRASTFDGDTPPEDRTWVRQYANYVLTNPDMLHRTVLPGHARWAPYLRRLRYVIVDEAHGYRGVFGSHVAQVLRRLRRVCARYGTTPVFILASATASSPGAAASRLTGVSVAEVCDDASPRGATSFALWEPPLTELRGEHDAPVRRTATAEAADLLADLVVEDVQTLAFVRSRRGAESVALGAKRALAEISPSLPAQVAAYRAGFLPEERRALEKALRSRSLVGLASTNALELGVDVSGLDSVIVCGWPGTRASLWQQAGRAGRAGQDALAVLIARDDPLDTYLVHHPSAIFGTPVEATVLDPDNPYVLAPHLCAAAAELPLTEADLPMFGPSAAEVLPDLVRRGMLRHRPAGWFWTKRERASELADIRGAGGPPVQVVEAPTGRLLGTVDEPSAHTMVHEGAVYLHQGETYVVRTLDLSDSVALVEAADPDYTTTARDVTDISILETLRSTSWGEATLCFGTVEVTQQVVSYQMRRLASGQVLGERPLTLPPRTLRTRAVWWTLPDTSFLGDADVGGSAHAAEHASIGLLPLFATCDRWDIGGVSTALHPDTSRMTVFVYDGHEGGAGFAERGYERAASWLRSTREVIAACECDHGCPSCIQSPKCGNGNEPLDKAGALDLLDALLKQAPQES</sequence>
<dbReference type="RefSeq" id="WP_432705669.1">
    <property type="nucleotide sequence ID" value="NZ_BSTJ01000017.1"/>
</dbReference>
<dbReference type="InterPro" id="IPR055227">
    <property type="entry name" value="HRQ1_WHD"/>
</dbReference>
<dbReference type="Gene3D" id="3.40.50.300">
    <property type="entry name" value="P-loop containing nucleotide triphosphate hydrolases"/>
    <property type="match status" value="2"/>
</dbReference>
<dbReference type="Pfam" id="PF22982">
    <property type="entry name" value="WHD_HRQ1"/>
    <property type="match status" value="1"/>
</dbReference>
<dbReference type="InterPro" id="IPR027417">
    <property type="entry name" value="P-loop_NTPase"/>
</dbReference>
<feature type="compositionally biased region" description="Polar residues" evidence="3">
    <location>
        <begin position="1"/>
        <end position="16"/>
    </location>
</feature>
<dbReference type="InterPro" id="IPR018973">
    <property type="entry name" value="MZB"/>
</dbReference>
<dbReference type="Pfam" id="PF00271">
    <property type="entry name" value="Helicase_C"/>
    <property type="match status" value="1"/>
</dbReference>
<dbReference type="Pfam" id="PF00270">
    <property type="entry name" value="DEAD"/>
    <property type="match status" value="1"/>
</dbReference>
<dbReference type="PANTHER" id="PTHR47957:SF3">
    <property type="entry name" value="ATP-DEPENDENT HELICASE HRQ1"/>
    <property type="match status" value="1"/>
</dbReference>
<dbReference type="InterPro" id="IPR022307">
    <property type="entry name" value="Helicase_put_actinobac"/>
</dbReference>
<dbReference type="InterPro" id="IPR001650">
    <property type="entry name" value="Helicase_C-like"/>
</dbReference>
<feature type="region of interest" description="Disordered" evidence="3">
    <location>
        <begin position="1"/>
        <end position="24"/>
    </location>
</feature>
<name>A0A9W6RVR2_9ACTN</name>
<evidence type="ECO:0000313" key="7">
    <source>
        <dbReference type="Proteomes" id="UP001165135"/>
    </source>
</evidence>
<dbReference type="InterPro" id="IPR011545">
    <property type="entry name" value="DEAD/DEAH_box_helicase_dom"/>
</dbReference>
<dbReference type="SMART" id="SM00490">
    <property type="entry name" value="HELICc"/>
    <property type="match status" value="1"/>
</dbReference>
<keyword evidence="6" id="KW-0347">Helicase</keyword>
<evidence type="ECO:0000313" key="6">
    <source>
        <dbReference type="EMBL" id="GLY81027.1"/>
    </source>
</evidence>
<evidence type="ECO:0000256" key="2">
    <source>
        <dbReference type="ARBA" id="ARBA00022840"/>
    </source>
</evidence>
<dbReference type="NCBIfam" id="TIGR03817">
    <property type="entry name" value="DECH_helic"/>
    <property type="match status" value="1"/>
</dbReference>
<dbReference type="CDD" id="cd18797">
    <property type="entry name" value="SF2_C_Hrq"/>
    <property type="match status" value="1"/>
</dbReference>
<dbReference type="Pfam" id="PF09369">
    <property type="entry name" value="MZB"/>
    <property type="match status" value="1"/>
</dbReference>
<reference evidence="6" key="1">
    <citation type="submission" date="2023-03" db="EMBL/GenBank/DDBJ databases">
        <title>Actinoallomurus iriomotensis NBRC 103681.</title>
        <authorList>
            <person name="Ichikawa N."/>
            <person name="Sato H."/>
            <person name="Tonouchi N."/>
        </authorList>
    </citation>
    <scope>NUCLEOTIDE SEQUENCE</scope>
    <source>
        <strain evidence="6">NBRC 103681</strain>
    </source>
</reference>
<dbReference type="GO" id="GO:0003676">
    <property type="term" value="F:nucleic acid binding"/>
    <property type="evidence" value="ECO:0007669"/>
    <property type="project" value="InterPro"/>
</dbReference>
<evidence type="ECO:0000259" key="4">
    <source>
        <dbReference type="PROSITE" id="PS51192"/>
    </source>
</evidence>
<evidence type="ECO:0000259" key="5">
    <source>
        <dbReference type="PROSITE" id="PS51194"/>
    </source>
</evidence>
<evidence type="ECO:0000256" key="3">
    <source>
        <dbReference type="SAM" id="MobiDB-lite"/>
    </source>
</evidence>
<dbReference type="SUPFAM" id="SSF52540">
    <property type="entry name" value="P-loop containing nucleoside triphosphate hydrolases"/>
    <property type="match status" value="1"/>
</dbReference>
<keyword evidence="6" id="KW-0378">Hydrolase</keyword>
<dbReference type="AlphaFoldDB" id="A0A9W6RVR2"/>
<dbReference type="EMBL" id="BSTJ01000017">
    <property type="protein sequence ID" value="GLY81027.1"/>
    <property type="molecule type" value="Genomic_DNA"/>
</dbReference>
<protein>
    <submittedName>
        <fullName evidence="6">Helicase</fullName>
    </submittedName>
</protein>
<dbReference type="GO" id="GO:0005524">
    <property type="term" value="F:ATP binding"/>
    <property type="evidence" value="ECO:0007669"/>
    <property type="project" value="UniProtKB-KW"/>
</dbReference>
<dbReference type="Proteomes" id="UP001165135">
    <property type="component" value="Unassembled WGS sequence"/>
</dbReference>
<dbReference type="InterPro" id="IPR014001">
    <property type="entry name" value="Helicase_ATP-bd"/>
</dbReference>
<dbReference type="CDD" id="cd17923">
    <property type="entry name" value="DEXHc_Hrq1-like"/>
    <property type="match status" value="1"/>
</dbReference>
<dbReference type="GO" id="GO:0036297">
    <property type="term" value="P:interstrand cross-link repair"/>
    <property type="evidence" value="ECO:0007669"/>
    <property type="project" value="TreeGrafter"/>
</dbReference>
<accession>A0A9W6RVR2</accession>
<feature type="domain" description="Helicase ATP-binding" evidence="4">
    <location>
        <begin position="82"/>
        <end position="257"/>
    </location>
</feature>
<dbReference type="GO" id="GO:0043138">
    <property type="term" value="F:3'-5' DNA helicase activity"/>
    <property type="evidence" value="ECO:0007669"/>
    <property type="project" value="TreeGrafter"/>
</dbReference>
<keyword evidence="1" id="KW-0547">Nucleotide-binding</keyword>
<organism evidence="6 7">
    <name type="scientific">Actinoallomurus iriomotensis</name>
    <dbReference type="NCBI Taxonomy" id="478107"/>
    <lineage>
        <taxon>Bacteria</taxon>
        <taxon>Bacillati</taxon>
        <taxon>Actinomycetota</taxon>
        <taxon>Actinomycetes</taxon>
        <taxon>Streptosporangiales</taxon>
        <taxon>Thermomonosporaceae</taxon>
        <taxon>Actinoallomurus</taxon>
    </lineage>
</organism>
<gene>
    <name evidence="6" type="ORF">Airi01_092940</name>
</gene>
<dbReference type="PROSITE" id="PS51192">
    <property type="entry name" value="HELICASE_ATP_BIND_1"/>
    <property type="match status" value="1"/>
</dbReference>
<dbReference type="GO" id="GO:0006289">
    <property type="term" value="P:nucleotide-excision repair"/>
    <property type="evidence" value="ECO:0007669"/>
    <property type="project" value="TreeGrafter"/>
</dbReference>
<keyword evidence="2" id="KW-0067">ATP-binding</keyword>
<dbReference type="PROSITE" id="PS51194">
    <property type="entry name" value="HELICASE_CTER"/>
    <property type="match status" value="1"/>
</dbReference>
<feature type="domain" description="Helicase C-terminal" evidence="5">
    <location>
        <begin position="298"/>
        <end position="450"/>
    </location>
</feature>
<dbReference type="SMART" id="SM00487">
    <property type="entry name" value="DEXDc"/>
    <property type="match status" value="1"/>
</dbReference>
<dbReference type="PANTHER" id="PTHR47957">
    <property type="entry name" value="ATP-DEPENDENT HELICASE HRQ1"/>
    <property type="match status" value="1"/>
</dbReference>
<comment type="caution">
    <text evidence="6">The sequence shown here is derived from an EMBL/GenBank/DDBJ whole genome shotgun (WGS) entry which is preliminary data.</text>
</comment>
<evidence type="ECO:0000256" key="1">
    <source>
        <dbReference type="ARBA" id="ARBA00022741"/>
    </source>
</evidence>